<organism evidence="2 3">
    <name type="scientific">Thermothelomyces thermophilus (strain ATCC 42464 / BCRC 31852 / DSM 1799)</name>
    <name type="common">Sporotrichum thermophile</name>
    <dbReference type="NCBI Taxonomy" id="573729"/>
    <lineage>
        <taxon>Eukaryota</taxon>
        <taxon>Fungi</taxon>
        <taxon>Dikarya</taxon>
        <taxon>Ascomycota</taxon>
        <taxon>Pezizomycotina</taxon>
        <taxon>Sordariomycetes</taxon>
        <taxon>Sordariomycetidae</taxon>
        <taxon>Sordariales</taxon>
        <taxon>Chaetomiaceae</taxon>
        <taxon>Thermothelomyces</taxon>
    </lineage>
</organism>
<name>G2Q8B2_THET4</name>
<dbReference type="EMBL" id="CP003003">
    <property type="protein sequence ID" value="AEO57015.1"/>
    <property type="molecule type" value="Genomic_DNA"/>
</dbReference>
<proteinExistence type="predicted"/>
<feature type="compositionally biased region" description="Basic and acidic residues" evidence="1">
    <location>
        <begin position="802"/>
        <end position="814"/>
    </location>
</feature>
<dbReference type="AlphaFoldDB" id="G2Q8B2"/>
<dbReference type="RefSeq" id="XP_003662260.1">
    <property type="nucleotide sequence ID" value="XM_003662212.1"/>
</dbReference>
<accession>G2Q8B2</accession>
<evidence type="ECO:0000313" key="2">
    <source>
        <dbReference type="EMBL" id="AEO57015.1"/>
    </source>
</evidence>
<keyword evidence="3" id="KW-1185">Reference proteome</keyword>
<feature type="compositionally biased region" description="Polar residues" evidence="1">
    <location>
        <begin position="652"/>
        <end position="661"/>
    </location>
</feature>
<feature type="compositionally biased region" description="Basic residues" evidence="1">
    <location>
        <begin position="52"/>
        <end position="61"/>
    </location>
</feature>
<reference evidence="2 3" key="1">
    <citation type="journal article" date="2011" name="Nat. Biotechnol.">
        <title>Comparative genomic analysis of the thermophilic biomass-degrading fungi Myceliophthora thermophila and Thielavia terrestris.</title>
        <authorList>
            <person name="Berka R.M."/>
            <person name="Grigoriev I.V."/>
            <person name="Otillar R."/>
            <person name="Salamov A."/>
            <person name="Grimwood J."/>
            <person name="Reid I."/>
            <person name="Ishmael N."/>
            <person name="John T."/>
            <person name="Darmond C."/>
            <person name="Moisan M.-C."/>
            <person name="Henrissat B."/>
            <person name="Coutinho P.M."/>
            <person name="Lombard V."/>
            <person name="Natvig D.O."/>
            <person name="Lindquist E."/>
            <person name="Schmutz J."/>
            <person name="Lucas S."/>
            <person name="Harris P."/>
            <person name="Powlowski J."/>
            <person name="Bellemare A."/>
            <person name="Taylor D."/>
            <person name="Butler G."/>
            <person name="de Vries R.P."/>
            <person name="Allijn I.E."/>
            <person name="van den Brink J."/>
            <person name="Ushinsky S."/>
            <person name="Storms R."/>
            <person name="Powell A.J."/>
            <person name="Paulsen I.T."/>
            <person name="Elbourne L.D.H."/>
            <person name="Baker S.E."/>
            <person name="Magnuson J."/>
            <person name="LaBoissiere S."/>
            <person name="Clutterbuck A.J."/>
            <person name="Martinez D."/>
            <person name="Wogulis M."/>
            <person name="de Leon A.L."/>
            <person name="Rey M.W."/>
            <person name="Tsang A."/>
        </authorList>
    </citation>
    <scope>NUCLEOTIDE SEQUENCE [LARGE SCALE GENOMIC DNA]</scope>
    <source>
        <strain evidence="3">ATCC 42464 / BCRC 31852 / DSM 1799</strain>
    </source>
</reference>
<dbReference type="Proteomes" id="UP000007322">
    <property type="component" value="Chromosome 2"/>
</dbReference>
<evidence type="ECO:0000313" key="3">
    <source>
        <dbReference type="Proteomes" id="UP000007322"/>
    </source>
</evidence>
<dbReference type="KEGG" id="mtm:MYCTH_92349"/>
<dbReference type="GeneID" id="11512313"/>
<dbReference type="HOGENOM" id="CLU_333749_0_0_1"/>
<feature type="region of interest" description="Disordered" evidence="1">
    <location>
        <begin position="365"/>
        <end position="401"/>
    </location>
</feature>
<feature type="compositionally biased region" description="Basic and acidic residues" evidence="1">
    <location>
        <begin position="708"/>
        <end position="717"/>
    </location>
</feature>
<feature type="region of interest" description="Disordered" evidence="1">
    <location>
        <begin position="793"/>
        <end position="913"/>
    </location>
</feature>
<feature type="compositionally biased region" description="Basic and acidic residues" evidence="1">
    <location>
        <begin position="672"/>
        <end position="682"/>
    </location>
</feature>
<feature type="compositionally biased region" description="Polar residues" evidence="1">
    <location>
        <begin position="62"/>
        <end position="78"/>
    </location>
</feature>
<gene>
    <name evidence="2" type="ORF">MYCTH_92349</name>
</gene>
<sequence>MEYSDRSGPTLQGLSPAEVEAKMKEQAAIQAMMDDLGSARLDQLPLDDGPKASKHARHYHNARSSTQHRQPSAPTTSLGDVWRDAIAAGAFDDEDAEGVKNLDDLGGGRIYDNASTCQSREHRVVDVTMRILDQRSSSSARQRAESAAQRWQTRHDMNQVITASSSRANNGWEPVPSTSARPQPAAINPMMRPARLRPPPVVPSLPVPIPEVVTTPDAPLPFDVTDVLFKTEANFLSRDVHPAMRSVIILSAAKRPELGFFTVALFNRKYCQWAMSAWYDYSSGADNLLGATFQDGSTLHSYHIFFGTSSDLMDFVETVRSILAENDVALVDSASISASAPPLAAASSGLASAVTRADRAVGATCPQDTSTETRVARSTTPATHCSAADSKPHVNAKPLVTPKPVVDSNTALARAASPASSVAPASHSRATVLPTENRCVGEDVSDADATADSHCNTVLAPHSLRQQNTPVRQANVLETSKMKQHAAAGTATDEHEAEATNLLSTLQSYRHNNSADIDESSMRMFRNIVSATARLFFQFFCFSEVAGRTRTVEELDQTARGVKMGFLEHTVKSARGQGFNDGQVQAIKDEISRVFESELAAKLSAQRNVFKSRQTYALDELLSMRDRAVMPPGGLANIPYMPEPSNGLLRTGSSSLSQGASTFPRRVVASRGADKEDNERNTNFDKAQVARVRDAMDWVLGKTAPSKPDFREPKPASEEGQATVPIVEKMSASQEKGLQGSRWASGTSVVKAANFFTGPRYEKAWSKHSCLEELGQLQPQDKVTAGTEDLTDLYFPLPEDTNTQREPVKPRVPDVDGSPPPAATSSSYGASTPKRADKVETVTVGISRLSIRSPTAPQSKSDPPTTPTEQLGFAARTLREVCSQPASTAAQREPQAAQPKGKFNFYTPKHTRQ</sequence>
<evidence type="ECO:0000256" key="1">
    <source>
        <dbReference type="SAM" id="MobiDB-lite"/>
    </source>
</evidence>
<feature type="region of interest" description="Disordered" evidence="1">
    <location>
        <begin position="40"/>
        <end position="78"/>
    </location>
</feature>
<dbReference type="eggNOG" id="ENOG502RPXI">
    <property type="taxonomic scope" value="Eukaryota"/>
</dbReference>
<feature type="compositionally biased region" description="Polar residues" evidence="1">
    <location>
        <begin position="366"/>
        <end position="383"/>
    </location>
</feature>
<dbReference type="OrthoDB" id="4586356at2759"/>
<feature type="region of interest" description="Disordered" evidence="1">
    <location>
        <begin position="165"/>
        <end position="184"/>
    </location>
</feature>
<feature type="compositionally biased region" description="Polar residues" evidence="1">
    <location>
        <begin position="850"/>
        <end position="869"/>
    </location>
</feature>
<feature type="region of interest" description="Disordered" evidence="1">
    <location>
        <begin position="702"/>
        <end position="721"/>
    </location>
</feature>
<protein>
    <submittedName>
        <fullName evidence="2">Uncharacterized protein</fullName>
    </submittedName>
</protein>
<dbReference type="VEuPathDB" id="FungiDB:MYCTH_92349"/>
<dbReference type="STRING" id="573729.G2Q8B2"/>
<dbReference type="OMA" id="FSEEWER"/>
<dbReference type="InParanoid" id="G2Q8B2"/>
<feature type="region of interest" description="Disordered" evidence="1">
    <location>
        <begin position="652"/>
        <end position="682"/>
    </location>
</feature>